<dbReference type="AlphaFoldDB" id="A0A2H4TUW7"/>
<reference evidence="1 2" key="1">
    <citation type="submission" date="2017-11" db="EMBL/GenBank/DDBJ databases">
        <title>Escherichia coli CV839-15 Genome sequencing and assembly.</title>
        <authorList>
            <person name="Li Z."/>
            <person name="Song N."/>
            <person name="Li W."/>
            <person name="Philip H.R."/>
            <person name="Bu Z."/>
            <person name="Siguo L."/>
        </authorList>
    </citation>
    <scope>NUCLEOTIDE SEQUENCE [LARGE SCALE GENOMIC DNA]</scope>
    <source>
        <strain evidence="1 2">CV839-15</strain>
    </source>
</reference>
<name>A0A2H4TUW7_ECOLX</name>
<organism evidence="1 2">
    <name type="scientific">Escherichia coli</name>
    <dbReference type="NCBI Taxonomy" id="562"/>
    <lineage>
        <taxon>Bacteria</taxon>
        <taxon>Pseudomonadati</taxon>
        <taxon>Pseudomonadota</taxon>
        <taxon>Gammaproteobacteria</taxon>
        <taxon>Enterobacterales</taxon>
        <taxon>Enterobacteriaceae</taxon>
        <taxon>Escherichia</taxon>
    </lineage>
</organism>
<accession>A0A2H4TUW7</accession>
<sequence length="50" mass="5537">MNNPITGYQSLADEDYKMLAYVSSLKGLLKPFKSKGELELLESNAKACAR</sequence>
<protein>
    <submittedName>
        <fullName evidence="1">Uncharacterized protein</fullName>
    </submittedName>
</protein>
<proteinExistence type="predicted"/>
<dbReference type="EMBL" id="CP024978">
    <property type="protein sequence ID" value="ATZ33357.1"/>
    <property type="molecule type" value="Genomic_DNA"/>
</dbReference>
<dbReference type="Proteomes" id="UP000236551">
    <property type="component" value="Chromosome"/>
</dbReference>
<evidence type="ECO:0000313" key="1">
    <source>
        <dbReference type="EMBL" id="ATZ33357.1"/>
    </source>
</evidence>
<evidence type="ECO:0000313" key="2">
    <source>
        <dbReference type="Proteomes" id="UP000236551"/>
    </source>
</evidence>
<gene>
    <name evidence="1" type="ORF">CV83915_03056</name>
</gene>